<evidence type="ECO:0000256" key="4">
    <source>
        <dbReference type="ARBA" id="ARBA00023242"/>
    </source>
</evidence>
<dbReference type="CDD" id="cd07978">
    <property type="entry name" value="HFD_TAF13"/>
    <property type="match status" value="1"/>
</dbReference>
<evidence type="ECO:0000256" key="5">
    <source>
        <dbReference type="ARBA" id="ARBA00061274"/>
    </source>
</evidence>
<dbReference type="GO" id="GO:0006366">
    <property type="term" value="P:transcription by RNA polymerase II"/>
    <property type="evidence" value="ECO:0007669"/>
    <property type="project" value="InterPro"/>
</dbReference>
<dbReference type="InterPro" id="IPR003195">
    <property type="entry name" value="TFIID_TAF13"/>
</dbReference>
<keyword evidence="3" id="KW-0804">Transcription</keyword>
<protein>
    <submittedName>
        <fullName evidence="6">Subunit Spt3 of histone acetyltransferase PCAF/SAGA complex</fullName>
    </submittedName>
</protein>
<accession>A0A4Q9LN33</accession>
<keyword evidence="4" id="KW-0539">Nucleus</keyword>
<evidence type="ECO:0000256" key="2">
    <source>
        <dbReference type="ARBA" id="ARBA00023015"/>
    </source>
</evidence>
<proteinExistence type="inferred from homology"/>
<dbReference type="GO" id="GO:0005634">
    <property type="term" value="C:nucleus"/>
    <property type="evidence" value="ECO:0007669"/>
    <property type="project" value="UniProtKB-SubCell"/>
</dbReference>
<gene>
    <name evidence="6" type="ORF">CWI39_0154p0030</name>
</gene>
<dbReference type="SUPFAM" id="SSF47113">
    <property type="entry name" value="Histone-fold"/>
    <property type="match status" value="1"/>
</dbReference>
<dbReference type="VEuPathDB" id="MicrosporidiaDB:CWI36_0191p0030"/>
<dbReference type="Pfam" id="PF02269">
    <property type="entry name" value="TFIID-18kDa"/>
    <property type="match status" value="1"/>
</dbReference>
<reference evidence="6 7" key="1">
    <citation type="submission" date="2017-12" db="EMBL/GenBank/DDBJ databases">
        <authorList>
            <person name="Pombert J.-F."/>
            <person name="Haag K.L."/>
            <person name="Ebert D."/>
        </authorList>
    </citation>
    <scope>NUCLEOTIDE SEQUENCE [LARGE SCALE GENOMIC DNA]</scope>
    <source>
        <strain evidence="6">IL-BN-2</strain>
    </source>
</reference>
<keyword evidence="6" id="KW-0808">Transferase</keyword>
<organism evidence="6 7">
    <name type="scientific">Hamiltosporidium magnivora</name>
    <dbReference type="NCBI Taxonomy" id="148818"/>
    <lineage>
        <taxon>Eukaryota</taxon>
        <taxon>Fungi</taxon>
        <taxon>Fungi incertae sedis</taxon>
        <taxon>Microsporidia</taxon>
        <taxon>Dubosqiidae</taxon>
        <taxon>Hamiltosporidium</taxon>
    </lineage>
</organism>
<evidence type="ECO:0000256" key="1">
    <source>
        <dbReference type="ARBA" id="ARBA00004123"/>
    </source>
</evidence>
<dbReference type="GO" id="GO:0046982">
    <property type="term" value="F:protein heterodimerization activity"/>
    <property type="evidence" value="ECO:0007669"/>
    <property type="project" value="InterPro"/>
</dbReference>
<dbReference type="AlphaFoldDB" id="A0A4Q9LN33"/>
<comment type="caution">
    <text evidence="6">The sequence shown here is derived from an EMBL/GenBank/DDBJ whole genome shotgun (WGS) entry which is preliminary data.</text>
</comment>
<dbReference type="Gene3D" id="1.10.20.10">
    <property type="entry name" value="Histone, subunit A"/>
    <property type="match status" value="1"/>
</dbReference>
<keyword evidence="2" id="KW-0805">Transcription regulation</keyword>
<dbReference type="Proteomes" id="UP000293045">
    <property type="component" value="Unassembled WGS sequence"/>
</dbReference>
<evidence type="ECO:0000256" key="3">
    <source>
        <dbReference type="ARBA" id="ARBA00023163"/>
    </source>
</evidence>
<sequence>MFYDTEIQSMMFTFGEVKNTNHETIEYIERIIRSNIKSLLSKSRKVQILRKGKYLSVEDICFVLRRKVYMVNRILQFLAFRETGKKINEESVSLYEEKNCEKMEFDWFNHKSEVKDKELIERLRIIDEVTQFMDKEEYLNFCECRQASFTYRKYKKFKEFIEFSNLKDDVIDILGYICYEMVYTLTVNAFKTKKNFKFNKFAKKDLFNFEQSFSLSVKDINAGLFLILKENGSLI</sequence>
<evidence type="ECO:0000313" key="7">
    <source>
        <dbReference type="Proteomes" id="UP000293045"/>
    </source>
</evidence>
<dbReference type="PANTHER" id="PTHR11380">
    <property type="entry name" value="TRANSCRIPTION INITIATION FACTOR TFIID/SUPT3-RELATED"/>
    <property type="match status" value="1"/>
</dbReference>
<comment type="subcellular location">
    <subcellularLocation>
        <location evidence="1">Nucleus</location>
    </subcellularLocation>
</comment>
<comment type="similarity">
    <text evidence="5">Belongs to the SPT3 family.</text>
</comment>
<dbReference type="EMBL" id="PIXR01000154">
    <property type="protein sequence ID" value="TBU08660.1"/>
    <property type="molecule type" value="Genomic_DNA"/>
</dbReference>
<dbReference type="PANTHER" id="PTHR11380:SF16">
    <property type="entry name" value="TRANSCRIPTION INITIATION PROTEIN SPT3 HOMOLOG"/>
    <property type="match status" value="1"/>
</dbReference>
<name>A0A4Q9LN33_9MICR</name>
<dbReference type="VEuPathDB" id="MicrosporidiaDB:CWI39_0154p0030"/>
<evidence type="ECO:0000313" key="6">
    <source>
        <dbReference type="EMBL" id="TBU08660.1"/>
    </source>
</evidence>
<dbReference type="GO" id="GO:0016740">
    <property type="term" value="F:transferase activity"/>
    <property type="evidence" value="ECO:0007669"/>
    <property type="project" value="UniProtKB-KW"/>
</dbReference>
<dbReference type="InterPro" id="IPR009072">
    <property type="entry name" value="Histone-fold"/>
</dbReference>